<accession>A0A8X7PCL9</accession>
<evidence type="ECO:0000313" key="3">
    <source>
        <dbReference type="Proteomes" id="UP000886595"/>
    </source>
</evidence>
<sequence length="178" mass="18917">MCGSSVITELGSSVFRSSYSDLSVTGLGTILSSGLRKALRFVHPSPALGGETWSDSEPDDQGPNAAPTVATGLNSSKGKDIDLGDLKFSSFGRSIASANDAFDRCSNRELFETGCYVAAKRPSLRSLRADRTSSFGRYVATSENASVLRMRDGGRTLRSLRSDGQRHVAVVSVMTELG</sequence>
<dbReference type="AlphaFoldDB" id="A0A8X7PCL9"/>
<organism evidence="2 3">
    <name type="scientific">Brassica carinata</name>
    <name type="common">Ethiopian mustard</name>
    <name type="synonym">Abyssinian cabbage</name>
    <dbReference type="NCBI Taxonomy" id="52824"/>
    <lineage>
        <taxon>Eukaryota</taxon>
        <taxon>Viridiplantae</taxon>
        <taxon>Streptophyta</taxon>
        <taxon>Embryophyta</taxon>
        <taxon>Tracheophyta</taxon>
        <taxon>Spermatophyta</taxon>
        <taxon>Magnoliopsida</taxon>
        <taxon>eudicotyledons</taxon>
        <taxon>Gunneridae</taxon>
        <taxon>Pentapetalae</taxon>
        <taxon>rosids</taxon>
        <taxon>malvids</taxon>
        <taxon>Brassicales</taxon>
        <taxon>Brassicaceae</taxon>
        <taxon>Brassiceae</taxon>
        <taxon>Brassica</taxon>
    </lineage>
</organism>
<evidence type="ECO:0000313" key="2">
    <source>
        <dbReference type="EMBL" id="KAG2247269.1"/>
    </source>
</evidence>
<name>A0A8X7PCL9_BRACI</name>
<evidence type="ECO:0000256" key="1">
    <source>
        <dbReference type="SAM" id="MobiDB-lite"/>
    </source>
</evidence>
<reference evidence="2 3" key="1">
    <citation type="submission" date="2020-02" db="EMBL/GenBank/DDBJ databases">
        <authorList>
            <person name="Ma Q."/>
            <person name="Huang Y."/>
            <person name="Song X."/>
            <person name="Pei D."/>
        </authorList>
    </citation>
    <scope>NUCLEOTIDE SEQUENCE [LARGE SCALE GENOMIC DNA]</scope>
    <source>
        <strain evidence="2">Sxm20200214</strain>
        <tissue evidence="2">Leaf</tissue>
    </source>
</reference>
<dbReference type="EMBL" id="JAAMPC010000017">
    <property type="protein sequence ID" value="KAG2247269.1"/>
    <property type="molecule type" value="Genomic_DNA"/>
</dbReference>
<gene>
    <name evidence="2" type="ORF">Bca52824_086897</name>
</gene>
<proteinExistence type="predicted"/>
<keyword evidence="3" id="KW-1185">Reference proteome</keyword>
<feature type="region of interest" description="Disordered" evidence="1">
    <location>
        <begin position="49"/>
        <end position="74"/>
    </location>
</feature>
<dbReference type="Proteomes" id="UP000886595">
    <property type="component" value="Unassembled WGS sequence"/>
</dbReference>
<comment type="caution">
    <text evidence="2">The sequence shown here is derived from an EMBL/GenBank/DDBJ whole genome shotgun (WGS) entry which is preliminary data.</text>
</comment>
<protein>
    <submittedName>
        <fullName evidence="2">Uncharacterized protein</fullName>
    </submittedName>
</protein>